<feature type="compositionally biased region" description="Basic and acidic residues" evidence="1">
    <location>
        <begin position="23"/>
        <end position="43"/>
    </location>
</feature>
<feature type="region of interest" description="Disordered" evidence="1">
    <location>
        <begin position="140"/>
        <end position="174"/>
    </location>
</feature>
<dbReference type="AlphaFoldDB" id="A0A812Q8F7"/>
<feature type="region of interest" description="Disordered" evidence="1">
    <location>
        <begin position="425"/>
        <end position="445"/>
    </location>
</feature>
<comment type="caution">
    <text evidence="2">The sequence shown here is derived from an EMBL/GenBank/DDBJ whole genome shotgun (WGS) entry which is preliminary data.</text>
</comment>
<feature type="region of interest" description="Disordered" evidence="1">
    <location>
        <begin position="1"/>
        <end position="68"/>
    </location>
</feature>
<accession>A0A812Q8F7</accession>
<dbReference type="Proteomes" id="UP000601435">
    <property type="component" value="Unassembled WGS sequence"/>
</dbReference>
<evidence type="ECO:0000256" key="1">
    <source>
        <dbReference type="SAM" id="MobiDB-lite"/>
    </source>
</evidence>
<dbReference type="OrthoDB" id="426751at2759"/>
<feature type="compositionally biased region" description="Basic and acidic residues" evidence="1">
    <location>
        <begin position="159"/>
        <end position="174"/>
    </location>
</feature>
<evidence type="ECO:0000313" key="2">
    <source>
        <dbReference type="EMBL" id="CAE7375883.1"/>
    </source>
</evidence>
<sequence length="445" mass="49466">MSGYAQQAVAKKNASEKQGQTAAKERPDRRPDRTKPMKFDNESGKCGNPAEDNWRPGKRMNIQAQDTGRIQNKTIVSVESPEWMKSFFENNRSYFEQKGIAQKLKKPAGGDEIAAGIGSSARSQGKKVGAALRDDTGVSLSQNVSAGSPDWMNGASTWKKVDKESPGSWQRDGHDRFTFLVPRAKSRPANSMQHLVVSDQVPEWMQTASAMEAVEATPRRARSADDLSRPAGVDTHRIWDQSFRNKASGNIHPSTGRINYSSLQSPDFPLDSGLEHRQAYEERAKSAPNSARKGYDNGYIAAGDKMKDRKTKKGTVVDGGTGKVANNSIVSVESPQWMKQPFESNRSFFEKQGVAEKLKTMSNEEHEDNFIAGRRVPVRPKQVFKQVKNEEGKIQNLSIVSVGAPQWMKSPFESNRPYFMSQGIAQRRQNEPAAQVSAMELDLQE</sequence>
<evidence type="ECO:0000313" key="3">
    <source>
        <dbReference type="Proteomes" id="UP000601435"/>
    </source>
</evidence>
<organism evidence="2 3">
    <name type="scientific">Symbiodinium necroappetens</name>
    <dbReference type="NCBI Taxonomy" id="1628268"/>
    <lineage>
        <taxon>Eukaryota</taxon>
        <taxon>Sar</taxon>
        <taxon>Alveolata</taxon>
        <taxon>Dinophyceae</taxon>
        <taxon>Suessiales</taxon>
        <taxon>Symbiodiniaceae</taxon>
        <taxon>Symbiodinium</taxon>
    </lineage>
</organism>
<name>A0A812Q8F7_9DINO</name>
<reference evidence="2" key="1">
    <citation type="submission" date="2021-02" db="EMBL/GenBank/DDBJ databases">
        <authorList>
            <person name="Dougan E. K."/>
            <person name="Rhodes N."/>
            <person name="Thang M."/>
            <person name="Chan C."/>
        </authorList>
    </citation>
    <scope>NUCLEOTIDE SEQUENCE</scope>
</reference>
<proteinExistence type="predicted"/>
<gene>
    <name evidence="2" type="ORF">SNEC2469_LOCUS10137</name>
</gene>
<feature type="non-terminal residue" evidence="2">
    <location>
        <position position="445"/>
    </location>
</feature>
<protein>
    <submittedName>
        <fullName evidence="2">Uncharacterized protein</fullName>
    </submittedName>
</protein>
<keyword evidence="3" id="KW-1185">Reference proteome</keyword>
<dbReference type="EMBL" id="CAJNJA010016170">
    <property type="protein sequence ID" value="CAE7375883.1"/>
    <property type="molecule type" value="Genomic_DNA"/>
</dbReference>